<dbReference type="InterPro" id="IPR005630">
    <property type="entry name" value="Terpene_synthase_metal-bd"/>
</dbReference>
<evidence type="ECO:0000313" key="4">
    <source>
        <dbReference type="EMBL" id="KAF8700172.1"/>
    </source>
</evidence>
<dbReference type="AlphaFoldDB" id="A0A835EM21"/>
<comment type="caution">
    <text evidence="4">The sequence shown here is derived from an EMBL/GenBank/DDBJ whole genome shotgun (WGS) entry which is preliminary data.</text>
</comment>
<dbReference type="PANTHER" id="PTHR31225:SF222">
    <property type="entry name" value="ALPHA-COPAENE SYNTHASE"/>
    <property type="match status" value="1"/>
</dbReference>
<dbReference type="Pfam" id="PF01397">
    <property type="entry name" value="Terpene_synth"/>
    <property type="match status" value="1"/>
</dbReference>
<evidence type="ECO:0000259" key="3">
    <source>
        <dbReference type="Pfam" id="PF03936"/>
    </source>
</evidence>
<dbReference type="GO" id="GO:0010333">
    <property type="term" value="F:terpene synthase activity"/>
    <property type="evidence" value="ECO:0007669"/>
    <property type="project" value="InterPro"/>
</dbReference>
<dbReference type="Proteomes" id="UP000636709">
    <property type="component" value="Unassembled WGS sequence"/>
</dbReference>
<keyword evidence="1" id="KW-0479">Metal-binding</keyword>
<dbReference type="InterPro" id="IPR001906">
    <property type="entry name" value="Terpene_synth_N"/>
</dbReference>
<dbReference type="InterPro" id="IPR008930">
    <property type="entry name" value="Terpenoid_cyclase/PrenylTrfase"/>
</dbReference>
<protein>
    <submittedName>
        <fullName evidence="4">Uncharacterized protein</fullName>
    </submittedName>
</protein>
<dbReference type="InterPro" id="IPR036965">
    <property type="entry name" value="Terpene_synth_N_sf"/>
</dbReference>
<dbReference type="Pfam" id="PF03936">
    <property type="entry name" value="Terpene_synth_C"/>
    <property type="match status" value="2"/>
</dbReference>
<organism evidence="4 5">
    <name type="scientific">Digitaria exilis</name>
    <dbReference type="NCBI Taxonomy" id="1010633"/>
    <lineage>
        <taxon>Eukaryota</taxon>
        <taxon>Viridiplantae</taxon>
        <taxon>Streptophyta</taxon>
        <taxon>Embryophyta</taxon>
        <taxon>Tracheophyta</taxon>
        <taxon>Spermatophyta</taxon>
        <taxon>Magnoliopsida</taxon>
        <taxon>Liliopsida</taxon>
        <taxon>Poales</taxon>
        <taxon>Poaceae</taxon>
        <taxon>PACMAD clade</taxon>
        <taxon>Panicoideae</taxon>
        <taxon>Panicodae</taxon>
        <taxon>Paniceae</taxon>
        <taxon>Anthephorinae</taxon>
        <taxon>Digitaria</taxon>
    </lineage>
</organism>
<feature type="domain" description="Terpene synthase N-terminal" evidence="2">
    <location>
        <begin position="8"/>
        <end position="104"/>
    </location>
</feature>
<dbReference type="SFLD" id="SFLDG01014">
    <property type="entry name" value="Terpene_Cyclase_Like_1_N-term"/>
    <property type="match status" value="1"/>
</dbReference>
<evidence type="ECO:0000259" key="2">
    <source>
        <dbReference type="Pfam" id="PF01397"/>
    </source>
</evidence>
<dbReference type="InterPro" id="IPR050148">
    <property type="entry name" value="Terpene_synthase-like"/>
</dbReference>
<sequence length="794" mass="92511">MSSIHNAEFNSSSLHEVALRFRLLRQYGFWVSADEFNKFKNEDGSFVSEVVNDPKGLLSLYHAANLLTHNEEQLEEALIFARQHLEVMRCNLKSPLAEQVERALKIPHPRNIKREEAIHYILEYAQDETYNPTIQELAKLEFNRLQRVHQKELKAMSLWWKDLSEDVKLDYARDRVVECYFWSYSCLYEEEYARSRIVLAKLLMLTSLLDDTFDEYATLEECRVLTKALERWDESEVSLLPEYLKKFFLRVIENFRDFDELLEPHEKWRNAYIRGVYQGICKSYLQEAEWSHRGYIPSFHDQVNVSVMSAGGELVAIGLLFGLGDIANKEVFEWAIQNSLTVTACGEVSRFMDDLADFKISDKKMTERVKQLKEKVTGLFGACNSVMEKLNFIDTLIHLGIDHLFEEPIATAMSSIHNTEFNSSSLHEVALRFRLLRQYGFWVSADEFNKFKNEDGSFFSDIAKDPKDLLSLYHAANLLTHNEQPLEEALLFAKHRLEVIRCNLESPLAEQVERALKIPHPRNIKREEAIHYILEYPQNETYNATIQELAKLEFNRLQRVHQKELKAMSLWDESDVSLLPEYLKKFFLRVIENFRDFDELLEPHEKWRNAYIRSVYQGICKSYLREAEWSHRGYIPSFHDQVNVSVMSAGGELVAIGLLFGLGVIATKEVFEWAIQNSRTVTACGEVSRFMDDLADFKRGRNKMDVATSVECYMKENNVTSEVALAKVDSLVNHAWKTLNQELFDHCDILSMVNQITNFGRSMMFLYHDKRDGFTNSEQVKDALESHYVKPIPI</sequence>
<dbReference type="Gene3D" id="1.50.10.130">
    <property type="entry name" value="Terpene synthase, N-terminal domain"/>
    <property type="match status" value="2"/>
</dbReference>
<gene>
    <name evidence="4" type="ORF">HU200_034545</name>
</gene>
<dbReference type="GO" id="GO:0000287">
    <property type="term" value="F:magnesium ion binding"/>
    <property type="evidence" value="ECO:0007669"/>
    <property type="project" value="InterPro"/>
</dbReference>
<dbReference type="SUPFAM" id="SSF48576">
    <property type="entry name" value="Terpenoid synthases"/>
    <property type="match status" value="2"/>
</dbReference>
<feature type="domain" description="Terpene synthase metal-binding" evidence="3">
    <location>
        <begin position="566"/>
        <end position="738"/>
    </location>
</feature>
<dbReference type="PANTHER" id="PTHR31225">
    <property type="entry name" value="OS04G0344100 PROTEIN-RELATED"/>
    <property type="match status" value="1"/>
</dbReference>
<dbReference type="OrthoDB" id="1877784at2759"/>
<evidence type="ECO:0000313" key="5">
    <source>
        <dbReference type="Proteomes" id="UP000636709"/>
    </source>
</evidence>
<dbReference type="EMBL" id="JACEFO010001828">
    <property type="protein sequence ID" value="KAF8700172.1"/>
    <property type="molecule type" value="Genomic_DNA"/>
</dbReference>
<dbReference type="GO" id="GO:0016114">
    <property type="term" value="P:terpenoid biosynthetic process"/>
    <property type="evidence" value="ECO:0007669"/>
    <property type="project" value="InterPro"/>
</dbReference>
<dbReference type="InterPro" id="IPR008949">
    <property type="entry name" value="Isoprenoid_synthase_dom_sf"/>
</dbReference>
<evidence type="ECO:0000256" key="1">
    <source>
        <dbReference type="ARBA" id="ARBA00022723"/>
    </source>
</evidence>
<keyword evidence="5" id="KW-1185">Reference proteome</keyword>
<proteinExistence type="predicted"/>
<accession>A0A835EM21</accession>
<feature type="domain" description="Terpene synthase metal-binding" evidence="3">
    <location>
        <begin position="161"/>
        <end position="364"/>
    </location>
</feature>
<dbReference type="SUPFAM" id="SSF48239">
    <property type="entry name" value="Terpenoid cyclases/Protein prenyltransferases"/>
    <property type="match status" value="2"/>
</dbReference>
<dbReference type="Gene3D" id="1.10.600.10">
    <property type="entry name" value="Farnesyl Diphosphate Synthase"/>
    <property type="match status" value="2"/>
</dbReference>
<name>A0A835EM21_9POAL</name>
<reference evidence="4" key="1">
    <citation type="submission" date="2020-07" db="EMBL/GenBank/DDBJ databases">
        <title>Genome sequence and genetic diversity analysis of an under-domesticated orphan crop, white fonio (Digitaria exilis).</title>
        <authorList>
            <person name="Bennetzen J.L."/>
            <person name="Chen S."/>
            <person name="Ma X."/>
            <person name="Wang X."/>
            <person name="Yssel A.E.J."/>
            <person name="Chaluvadi S.R."/>
            <person name="Johnson M."/>
            <person name="Gangashetty P."/>
            <person name="Hamidou F."/>
            <person name="Sanogo M.D."/>
            <person name="Zwaenepoel A."/>
            <person name="Wallace J."/>
            <person name="Van De Peer Y."/>
            <person name="Van Deynze A."/>
        </authorList>
    </citation>
    <scope>NUCLEOTIDE SEQUENCE</scope>
    <source>
        <tissue evidence="4">Leaves</tissue>
    </source>
</reference>